<evidence type="ECO:0000313" key="1">
    <source>
        <dbReference type="EMBL" id="EYU22972.1"/>
    </source>
</evidence>
<dbReference type="PANTHER" id="PTHR35995:SF1">
    <property type="entry name" value="OS04G0690500 PROTEIN"/>
    <property type="match status" value="1"/>
</dbReference>
<evidence type="ECO:0000313" key="2">
    <source>
        <dbReference type="Proteomes" id="UP000030748"/>
    </source>
</evidence>
<protein>
    <submittedName>
        <fullName evidence="1">Uncharacterized protein</fullName>
    </submittedName>
</protein>
<dbReference type="OMA" id="SFCYFHP"/>
<proteinExistence type="predicted"/>
<dbReference type="AlphaFoldDB" id="A0A022Q2U9"/>
<dbReference type="PANTHER" id="PTHR35995">
    <property type="entry name" value="OS04G0690500 PROTEIN"/>
    <property type="match status" value="1"/>
</dbReference>
<organism evidence="1 2">
    <name type="scientific">Erythranthe guttata</name>
    <name type="common">Yellow monkey flower</name>
    <name type="synonym">Mimulus guttatus</name>
    <dbReference type="NCBI Taxonomy" id="4155"/>
    <lineage>
        <taxon>Eukaryota</taxon>
        <taxon>Viridiplantae</taxon>
        <taxon>Streptophyta</taxon>
        <taxon>Embryophyta</taxon>
        <taxon>Tracheophyta</taxon>
        <taxon>Spermatophyta</taxon>
        <taxon>Magnoliopsida</taxon>
        <taxon>eudicotyledons</taxon>
        <taxon>Gunneridae</taxon>
        <taxon>Pentapetalae</taxon>
        <taxon>asterids</taxon>
        <taxon>lamiids</taxon>
        <taxon>Lamiales</taxon>
        <taxon>Phrymaceae</taxon>
        <taxon>Erythranthe</taxon>
    </lineage>
</organism>
<keyword evidence="2" id="KW-1185">Reference proteome</keyword>
<dbReference type="eggNOG" id="KOG0017">
    <property type="taxonomic scope" value="Eukaryota"/>
</dbReference>
<accession>A0A022Q2U9</accession>
<gene>
    <name evidence="1" type="ORF">MIMGU_mgv1a014612mg</name>
</gene>
<reference evidence="1 2" key="1">
    <citation type="journal article" date="2013" name="Proc. Natl. Acad. Sci. U.S.A.">
        <title>Fine-scale variation in meiotic recombination in Mimulus inferred from population shotgun sequencing.</title>
        <authorList>
            <person name="Hellsten U."/>
            <person name="Wright K.M."/>
            <person name="Jenkins J."/>
            <person name="Shu S."/>
            <person name="Yuan Y."/>
            <person name="Wessler S.R."/>
            <person name="Schmutz J."/>
            <person name="Willis J.H."/>
            <person name="Rokhsar D.S."/>
        </authorList>
    </citation>
    <scope>NUCLEOTIDE SEQUENCE [LARGE SCALE GENOMIC DNA]</scope>
    <source>
        <strain evidence="2">cv. DUN x IM62</strain>
    </source>
</reference>
<dbReference type="KEGG" id="egt:105974469"/>
<name>A0A022Q2U9_ERYGU</name>
<dbReference type="OrthoDB" id="1924480at2759"/>
<dbReference type="PhylomeDB" id="A0A022Q2U9"/>
<sequence>MNELRDERRREWCYFHPKELVVGVCALCLNERLLLLLASQNQPQTNAVYTVKPKRALQKILALTNLLSRLDFKRHKTQQLHYSSSTSPEDSYISIKFEENGVASWDKGKLISTSSHEDKKKIKSSVVEHAKPAMRWRRRIGHLFQVIRWKGSSSSTCHVGTKVDAASNMVKYGWIRTLTKRRST</sequence>
<dbReference type="EMBL" id="KI632191">
    <property type="protein sequence ID" value="EYU22972.1"/>
    <property type="molecule type" value="Genomic_DNA"/>
</dbReference>
<dbReference type="Proteomes" id="UP000030748">
    <property type="component" value="Unassembled WGS sequence"/>
</dbReference>
<dbReference type="InterPro" id="IPR008004">
    <property type="entry name" value="OCTOPUS-like"/>
</dbReference>
<dbReference type="STRING" id="4155.A0A022Q2U9"/>
<dbReference type="Pfam" id="PF05340">
    <property type="entry name" value="DUF740"/>
    <property type="match status" value="1"/>
</dbReference>